<dbReference type="Gene3D" id="1.20.1600.10">
    <property type="entry name" value="Outer membrane efflux proteins (OEP)"/>
    <property type="match status" value="1"/>
</dbReference>
<dbReference type="AlphaFoldDB" id="A0A4Y8AVB0"/>
<dbReference type="GO" id="GO:0015562">
    <property type="term" value="F:efflux transmembrane transporter activity"/>
    <property type="evidence" value="ECO:0007669"/>
    <property type="project" value="InterPro"/>
</dbReference>
<evidence type="ECO:0000256" key="7">
    <source>
        <dbReference type="ARBA" id="ARBA00023237"/>
    </source>
</evidence>
<sequence length="447" mass="50074">MKKLSIIITLLFFSIASIGQTITLNTCKELAIENNKRLKESQLKLDASEKIKKNAFTKYFPTVSASATAFKSSKNFLDIKTEAMDLPVYDGNLANLGTATQFAYVPPISIQTLDYANTAMVTAVQPLYTGGRIRTGKKLAELNGEVTQSKYNLTKSEILVTTEDYYWNLVALNEKTITLKNYEKLLKELLKEVGDFYDAGLVKKSDLLKVQLELNKVEGNKLKLTNGTDILKMAFSQHLGIPHTENFNVQDSLTTIVPPQNYYAETGSALQNREEFKMLNKAVEAEELQKKMTNGELLPQLAVGVGGMYLDMIDQDNTYGLAFATVSIPISDWWGGTYKKQEHKIKIDIAKNNLAQNSELLQLQMSKAYKDLTEGYKQIDIAQTSVNQAVEYQKEMEDNYDAGLTSLSDLLEARAITQEAKDAIIDSKTKYKITIAKYIQAIGETQY</sequence>
<organism evidence="9 10">
    <name type="scientific">Gramella jeungdoensis</name>
    <dbReference type="NCBI Taxonomy" id="708091"/>
    <lineage>
        <taxon>Bacteria</taxon>
        <taxon>Pseudomonadati</taxon>
        <taxon>Bacteroidota</taxon>
        <taxon>Flavobacteriia</taxon>
        <taxon>Flavobacteriales</taxon>
        <taxon>Flavobacteriaceae</taxon>
        <taxon>Christiangramia</taxon>
    </lineage>
</organism>
<dbReference type="Proteomes" id="UP000298517">
    <property type="component" value="Unassembled WGS sequence"/>
</dbReference>
<dbReference type="OrthoDB" id="9807719at2"/>
<proteinExistence type="inferred from homology"/>
<protein>
    <submittedName>
        <fullName evidence="9">TolC family protein</fullName>
    </submittedName>
</protein>
<evidence type="ECO:0000256" key="5">
    <source>
        <dbReference type="ARBA" id="ARBA00022692"/>
    </source>
</evidence>
<feature type="signal peptide" evidence="8">
    <location>
        <begin position="1"/>
        <end position="19"/>
    </location>
</feature>
<dbReference type="GO" id="GO:0015288">
    <property type="term" value="F:porin activity"/>
    <property type="evidence" value="ECO:0007669"/>
    <property type="project" value="TreeGrafter"/>
</dbReference>
<evidence type="ECO:0000256" key="2">
    <source>
        <dbReference type="ARBA" id="ARBA00007613"/>
    </source>
</evidence>
<dbReference type="InterPro" id="IPR003423">
    <property type="entry name" value="OMP_efflux"/>
</dbReference>
<name>A0A4Y8AVB0_9FLAO</name>
<evidence type="ECO:0000256" key="6">
    <source>
        <dbReference type="ARBA" id="ARBA00023136"/>
    </source>
</evidence>
<keyword evidence="7" id="KW-0998">Cell outer membrane</keyword>
<dbReference type="EMBL" id="SNQI01000001">
    <property type="protein sequence ID" value="TEW76486.1"/>
    <property type="molecule type" value="Genomic_DNA"/>
</dbReference>
<keyword evidence="8" id="KW-0732">Signal</keyword>
<keyword evidence="6" id="KW-0472">Membrane</keyword>
<dbReference type="PANTHER" id="PTHR30026:SF20">
    <property type="entry name" value="OUTER MEMBRANE PROTEIN TOLC"/>
    <property type="match status" value="1"/>
</dbReference>
<comment type="caution">
    <text evidence="9">The sequence shown here is derived from an EMBL/GenBank/DDBJ whole genome shotgun (WGS) entry which is preliminary data.</text>
</comment>
<dbReference type="Pfam" id="PF02321">
    <property type="entry name" value="OEP"/>
    <property type="match status" value="2"/>
</dbReference>
<evidence type="ECO:0000256" key="4">
    <source>
        <dbReference type="ARBA" id="ARBA00022452"/>
    </source>
</evidence>
<evidence type="ECO:0000256" key="3">
    <source>
        <dbReference type="ARBA" id="ARBA00022448"/>
    </source>
</evidence>
<keyword evidence="5" id="KW-0812">Transmembrane</keyword>
<keyword evidence="3" id="KW-0813">Transport</keyword>
<accession>A0A4Y8AVB0</accession>
<dbReference type="GO" id="GO:0009279">
    <property type="term" value="C:cell outer membrane"/>
    <property type="evidence" value="ECO:0007669"/>
    <property type="project" value="UniProtKB-SubCell"/>
</dbReference>
<dbReference type="GO" id="GO:1990281">
    <property type="term" value="C:efflux pump complex"/>
    <property type="evidence" value="ECO:0007669"/>
    <property type="project" value="TreeGrafter"/>
</dbReference>
<evidence type="ECO:0000256" key="1">
    <source>
        <dbReference type="ARBA" id="ARBA00004442"/>
    </source>
</evidence>
<comment type="similarity">
    <text evidence="2">Belongs to the outer membrane factor (OMF) (TC 1.B.17) family.</text>
</comment>
<keyword evidence="10" id="KW-1185">Reference proteome</keyword>
<comment type="subcellular location">
    <subcellularLocation>
        <location evidence="1">Cell outer membrane</location>
    </subcellularLocation>
</comment>
<dbReference type="PANTHER" id="PTHR30026">
    <property type="entry name" value="OUTER MEMBRANE PROTEIN TOLC"/>
    <property type="match status" value="1"/>
</dbReference>
<evidence type="ECO:0000313" key="9">
    <source>
        <dbReference type="EMBL" id="TEW76486.1"/>
    </source>
</evidence>
<dbReference type="RefSeq" id="WP_134246498.1">
    <property type="nucleotide sequence ID" value="NZ_SNQI01000001.1"/>
</dbReference>
<gene>
    <name evidence="9" type="ORF">E2488_01155</name>
</gene>
<keyword evidence="4" id="KW-1134">Transmembrane beta strand</keyword>
<dbReference type="SUPFAM" id="SSF56954">
    <property type="entry name" value="Outer membrane efflux proteins (OEP)"/>
    <property type="match status" value="1"/>
</dbReference>
<dbReference type="InterPro" id="IPR051906">
    <property type="entry name" value="TolC-like"/>
</dbReference>
<feature type="chain" id="PRO_5021237275" evidence="8">
    <location>
        <begin position="20"/>
        <end position="447"/>
    </location>
</feature>
<evidence type="ECO:0000313" key="10">
    <source>
        <dbReference type="Proteomes" id="UP000298517"/>
    </source>
</evidence>
<evidence type="ECO:0000256" key="8">
    <source>
        <dbReference type="SAM" id="SignalP"/>
    </source>
</evidence>
<reference evidence="9 10" key="1">
    <citation type="journal article" date="2011" name="J. Microbiol.">
        <title>Gramella jeungdoensis sp. nov., isolated from a solar saltern in Korea.</title>
        <authorList>
            <person name="Joung Y."/>
            <person name="Kim H."/>
            <person name="Jang T."/>
            <person name="Ahn T.S."/>
            <person name="Joh K."/>
        </authorList>
    </citation>
    <scope>NUCLEOTIDE SEQUENCE [LARGE SCALE GENOMIC DNA]</scope>
    <source>
        <strain evidence="9 10">KCTC 23123</strain>
    </source>
</reference>